<evidence type="ECO:0000259" key="2">
    <source>
        <dbReference type="Pfam" id="PF01243"/>
    </source>
</evidence>
<dbReference type="RefSeq" id="WP_252440638.1">
    <property type="nucleotide sequence ID" value="NZ_JAGSOV010000040.1"/>
</dbReference>
<keyword evidence="4" id="KW-1185">Reference proteome</keyword>
<dbReference type="PANTHER" id="PTHR35176">
    <property type="entry name" value="HEME OXYGENASE HI_0854-RELATED"/>
    <property type="match status" value="1"/>
</dbReference>
<organism evidence="3 4">
    <name type="scientific">Pseudonocardia humida</name>
    <dbReference type="NCBI Taxonomy" id="2800819"/>
    <lineage>
        <taxon>Bacteria</taxon>
        <taxon>Bacillati</taxon>
        <taxon>Actinomycetota</taxon>
        <taxon>Actinomycetes</taxon>
        <taxon>Pseudonocardiales</taxon>
        <taxon>Pseudonocardiaceae</taxon>
        <taxon>Pseudonocardia</taxon>
    </lineage>
</organism>
<sequence>MTDTLLDTATRAVAKRSFCTLATTSDASRPHVAGVIYSAVGRTLYVSTFRESRKARNVAANPRVAVTVPVRRLPVGPPAAVQFQGSARILDNDDPEIRDLAAAGRLKAISAHGELELDGGCVLRITPGRRLVTYGLGMPLLRFLRDPLNAAGAVDLPADAAA</sequence>
<evidence type="ECO:0000313" key="4">
    <source>
        <dbReference type="Proteomes" id="UP001165283"/>
    </source>
</evidence>
<reference evidence="3" key="1">
    <citation type="submission" date="2021-04" db="EMBL/GenBank/DDBJ databases">
        <title>Pseudonocardia sp. nov., isolated from sandy soil of mangrove forest.</title>
        <authorList>
            <person name="Zan Z."/>
            <person name="Huang R."/>
            <person name="Liu W."/>
        </authorList>
    </citation>
    <scope>NUCLEOTIDE SEQUENCE</scope>
    <source>
        <strain evidence="3">S2-4</strain>
    </source>
</reference>
<dbReference type="Pfam" id="PF01243">
    <property type="entry name" value="PNPOx_N"/>
    <property type="match status" value="1"/>
</dbReference>
<dbReference type="InterPro" id="IPR012349">
    <property type="entry name" value="Split_barrel_FMN-bd"/>
</dbReference>
<dbReference type="EMBL" id="JAGSOV010000040">
    <property type="protein sequence ID" value="MCO1657184.1"/>
    <property type="molecule type" value="Genomic_DNA"/>
</dbReference>
<dbReference type="PANTHER" id="PTHR35176:SF6">
    <property type="entry name" value="HEME OXYGENASE HI_0854-RELATED"/>
    <property type="match status" value="1"/>
</dbReference>
<dbReference type="SUPFAM" id="SSF50475">
    <property type="entry name" value="FMN-binding split barrel"/>
    <property type="match status" value="1"/>
</dbReference>
<gene>
    <name evidence="3" type="ORF">KDL28_19170</name>
</gene>
<evidence type="ECO:0000256" key="1">
    <source>
        <dbReference type="ARBA" id="ARBA00023002"/>
    </source>
</evidence>
<name>A0ABT1A303_9PSEU</name>
<comment type="caution">
    <text evidence="3">The sequence shown here is derived from an EMBL/GenBank/DDBJ whole genome shotgun (WGS) entry which is preliminary data.</text>
</comment>
<dbReference type="Gene3D" id="2.30.110.10">
    <property type="entry name" value="Electron Transport, Fmn-binding Protein, Chain A"/>
    <property type="match status" value="1"/>
</dbReference>
<dbReference type="InterPro" id="IPR011576">
    <property type="entry name" value="Pyridox_Oxase_N"/>
</dbReference>
<evidence type="ECO:0000313" key="3">
    <source>
        <dbReference type="EMBL" id="MCO1657184.1"/>
    </source>
</evidence>
<protein>
    <submittedName>
        <fullName evidence="3">Pyridoxamine 5'-phosphate oxidase family protein</fullName>
    </submittedName>
</protein>
<dbReference type="InterPro" id="IPR052019">
    <property type="entry name" value="F420H2_bilvrd_red/Heme_oxyg"/>
</dbReference>
<accession>A0ABT1A303</accession>
<keyword evidence="1" id="KW-0560">Oxidoreductase</keyword>
<feature type="domain" description="Pyridoxamine 5'-phosphate oxidase N-terminal" evidence="2">
    <location>
        <begin position="11"/>
        <end position="105"/>
    </location>
</feature>
<dbReference type="Proteomes" id="UP001165283">
    <property type="component" value="Unassembled WGS sequence"/>
</dbReference>
<proteinExistence type="predicted"/>